<keyword evidence="13" id="KW-0256">Endoplasmic reticulum</keyword>
<comment type="catalytic activity">
    <reaction evidence="1 13">
        <text>[protein]-C-terminal S-[(2E,6E)-farnesyl]-L-cysteine + S-adenosyl-L-methionine = [protein]-C-terminal S-[(2E,6E)-farnesyl]-L-cysteine methyl ester + S-adenosyl-L-homocysteine</text>
        <dbReference type="Rhea" id="RHEA:21672"/>
        <dbReference type="Rhea" id="RHEA-COMP:12125"/>
        <dbReference type="Rhea" id="RHEA-COMP:12126"/>
        <dbReference type="ChEBI" id="CHEBI:57856"/>
        <dbReference type="ChEBI" id="CHEBI:59789"/>
        <dbReference type="ChEBI" id="CHEBI:90510"/>
        <dbReference type="ChEBI" id="CHEBI:90511"/>
        <dbReference type="EC" id="2.1.1.100"/>
    </reaction>
</comment>
<evidence type="ECO:0000256" key="8">
    <source>
        <dbReference type="ARBA" id="ARBA00022692"/>
    </source>
</evidence>
<evidence type="ECO:0000313" key="14">
    <source>
        <dbReference type="EMBL" id="CAD7247132.1"/>
    </source>
</evidence>
<dbReference type="InterPro" id="IPR007269">
    <property type="entry name" value="ICMT_MeTrfase"/>
</dbReference>
<feature type="transmembrane region" description="Helical" evidence="13">
    <location>
        <begin position="12"/>
        <end position="30"/>
    </location>
</feature>
<organism evidence="14">
    <name type="scientific">Darwinula stevensoni</name>
    <dbReference type="NCBI Taxonomy" id="69355"/>
    <lineage>
        <taxon>Eukaryota</taxon>
        <taxon>Metazoa</taxon>
        <taxon>Ecdysozoa</taxon>
        <taxon>Arthropoda</taxon>
        <taxon>Crustacea</taxon>
        <taxon>Oligostraca</taxon>
        <taxon>Ostracoda</taxon>
        <taxon>Podocopa</taxon>
        <taxon>Podocopida</taxon>
        <taxon>Darwinulocopina</taxon>
        <taxon>Darwinuloidea</taxon>
        <taxon>Darwinulidae</taxon>
        <taxon>Darwinula</taxon>
    </lineage>
</organism>
<comment type="subcellular location">
    <subcellularLocation>
        <location evidence="13">Endoplasmic reticulum membrane</location>
        <topology evidence="13">Multi-pass membrane protein</topology>
    </subcellularLocation>
    <subcellularLocation>
        <location evidence="2">Membrane</location>
        <topology evidence="2">Multi-pass membrane protein</topology>
    </subcellularLocation>
</comment>
<dbReference type="AlphaFoldDB" id="A0A7R8XAR7"/>
<keyword evidence="9 13" id="KW-1133">Transmembrane helix</keyword>
<comment type="caution">
    <text evidence="13">Lacks conserved residue(s) required for the propagation of feature annotation.</text>
</comment>
<keyword evidence="6" id="KW-0808">Transferase</keyword>
<keyword evidence="8 13" id="KW-0812">Transmembrane</keyword>
<proteinExistence type="inferred from homology"/>
<evidence type="ECO:0000256" key="7">
    <source>
        <dbReference type="ARBA" id="ARBA00022691"/>
    </source>
</evidence>
<dbReference type="Proteomes" id="UP000677054">
    <property type="component" value="Unassembled WGS sequence"/>
</dbReference>
<evidence type="ECO:0000313" key="15">
    <source>
        <dbReference type="Proteomes" id="UP000677054"/>
    </source>
</evidence>
<feature type="transmembrane region" description="Helical" evidence="13">
    <location>
        <begin position="67"/>
        <end position="86"/>
    </location>
</feature>
<dbReference type="EC" id="2.1.1.100" evidence="4 13"/>
<dbReference type="GO" id="GO:0032259">
    <property type="term" value="P:methylation"/>
    <property type="evidence" value="ECO:0007669"/>
    <property type="project" value="UniProtKB-KW"/>
</dbReference>
<evidence type="ECO:0000256" key="3">
    <source>
        <dbReference type="ARBA" id="ARBA00009140"/>
    </source>
</evidence>
<dbReference type="OrthoDB" id="422086at2759"/>
<name>A0A7R8XAR7_9CRUS</name>
<evidence type="ECO:0000256" key="11">
    <source>
        <dbReference type="ARBA" id="ARBA00023572"/>
    </source>
</evidence>
<evidence type="ECO:0000256" key="2">
    <source>
        <dbReference type="ARBA" id="ARBA00004141"/>
    </source>
</evidence>
<keyword evidence="5 13" id="KW-0489">Methyltransferase</keyword>
<comment type="function">
    <text evidence="11">Catalyzes the post-translational methylation of isoprenylated C-terminal cysteine residues.</text>
</comment>
<gene>
    <name evidence="14" type="ORF">DSTB1V02_LOCUS6969</name>
</gene>
<evidence type="ECO:0000256" key="12">
    <source>
        <dbReference type="ARBA" id="ARBA00023656"/>
    </source>
</evidence>
<keyword evidence="7 13" id="KW-0949">S-adenosyl-L-methionine</keyword>
<evidence type="ECO:0000256" key="10">
    <source>
        <dbReference type="ARBA" id="ARBA00023136"/>
    </source>
</evidence>
<evidence type="ECO:0000256" key="13">
    <source>
        <dbReference type="RuleBase" id="RU362022"/>
    </source>
</evidence>
<evidence type="ECO:0000256" key="1">
    <source>
        <dbReference type="ARBA" id="ARBA00001450"/>
    </source>
</evidence>
<reference evidence="14" key="1">
    <citation type="submission" date="2020-11" db="EMBL/GenBank/DDBJ databases">
        <authorList>
            <person name="Tran Van P."/>
        </authorList>
    </citation>
    <scope>NUCLEOTIDE SEQUENCE</scope>
</reference>
<accession>A0A7R8XAR7</accession>
<protein>
    <recommendedName>
        <fullName evidence="12 13">Protein-S-isoprenylcysteine O-methyltransferase</fullName>
        <ecNumber evidence="4 13">2.1.1.100</ecNumber>
    </recommendedName>
</protein>
<feature type="transmembrane region" description="Helical" evidence="13">
    <location>
        <begin position="36"/>
        <end position="55"/>
    </location>
</feature>
<dbReference type="GO" id="GO:0004671">
    <property type="term" value="F:protein C-terminal S-isoprenylcysteine carboxyl O-methyltransferase activity"/>
    <property type="evidence" value="ECO:0007669"/>
    <property type="project" value="UniProtKB-EC"/>
</dbReference>
<dbReference type="PANTHER" id="PTHR12714">
    <property type="entry name" value="PROTEIN-S ISOPRENYLCYSTEINE O-METHYLTRANSFERASE"/>
    <property type="match status" value="1"/>
</dbReference>
<dbReference type="Gene3D" id="1.20.120.1630">
    <property type="match status" value="1"/>
</dbReference>
<dbReference type="EMBL" id="CAJPEV010001351">
    <property type="protein sequence ID" value="CAG0892180.1"/>
    <property type="molecule type" value="Genomic_DNA"/>
</dbReference>
<dbReference type="PANTHER" id="PTHR12714:SF9">
    <property type="entry name" value="PROTEIN-S-ISOPRENYLCYSTEINE O-METHYLTRANSFERASE"/>
    <property type="match status" value="1"/>
</dbReference>
<dbReference type="Pfam" id="PF04140">
    <property type="entry name" value="ICMT"/>
    <property type="match status" value="1"/>
</dbReference>
<dbReference type="PROSITE" id="PS51564">
    <property type="entry name" value="SAM_ICMT"/>
    <property type="match status" value="1"/>
</dbReference>
<comment type="similarity">
    <text evidence="3 13">Belongs to the class VI-like SAM-binding methyltransferase superfamily. Isoprenylcysteine carboxyl methyltransferase family.</text>
</comment>
<dbReference type="EMBL" id="LR900868">
    <property type="protein sequence ID" value="CAD7247132.1"/>
    <property type="molecule type" value="Genomic_DNA"/>
</dbReference>
<evidence type="ECO:0000256" key="6">
    <source>
        <dbReference type="ARBA" id="ARBA00022679"/>
    </source>
</evidence>
<evidence type="ECO:0000256" key="4">
    <source>
        <dbReference type="ARBA" id="ARBA00012151"/>
    </source>
</evidence>
<evidence type="ECO:0000256" key="5">
    <source>
        <dbReference type="ARBA" id="ARBA00022603"/>
    </source>
</evidence>
<evidence type="ECO:0000256" key="9">
    <source>
        <dbReference type="ARBA" id="ARBA00022989"/>
    </source>
</evidence>
<sequence>MKLVNDERGRTSVLGFLAGFVAFYGPVLGVDGSWTHRIALVAVSTGVLLATFRYFLSTTNFQDLLQIGWRGGLLGLVFAVGTNVMVHGYPTYFGYGSYLAFLSFFHFSEYVTTSLIKPASLSLSSYLLNHSRAYHKAAVASWTEFFLEVFFFPGMKHRPMLWILGSTLCLIGEGLRKAAMFTAGSNFDHVVQEKKEEGHALVTSGVYALCRHPSYLGWFLWSIGTQVLLCNPLCTVGYAVASWNFFASRIYSEEITLIDFFGEDYLRYQERVPSGVPFIKGFQVSLQPELESEDEESDRNESD</sequence>
<dbReference type="InterPro" id="IPR025770">
    <property type="entry name" value="PPMT_MeTrfase"/>
</dbReference>
<keyword evidence="10 13" id="KW-0472">Membrane</keyword>
<keyword evidence="15" id="KW-1185">Reference proteome</keyword>
<dbReference type="GO" id="GO:0005789">
    <property type="term" value="C:endoplasmic reticulum membrane"/>
    <property type="evidence" value="ECO:0007669"/>
    <property type="project" value="UniProtKB-SubCell"/>
</dbReference>